<dbReference type="EMBL" id="SNRW01001774">
    <property type="protein sequence ID" value="KAA6395081.1"/>
    <property type="molecule type" value="Genomic_DNA"/>
</dbReference>
<dbReference type="InterPro" id="IPR002869">
    <property type="entry name" value="Pyrv_flavodox_OxRed_cen"/>
</dbReference>
<dbReference type="InterPro" id="IPR017900">
    <property type="entry name" value="4Fe4S_Fe_S_CS"/>
</dbReference>
<evidence type="ECO:0000256" key="6">
    <source>
        <dbReference type="ARBA" id="ARBA00023004"/>
    </source>
</evidence>
<name>A0A5J4WJP3_9EUKA</name>
<dbReference type="FunFam" id="3.40.50.970:FF:000012">
    <property type="entry name" value="Pyruvate:ferredoxin (Flavodoxin) oxidoreductase"/>
    <property type="match status" value="1"/>
</dbReference>
<dbReference type="SMART" id="SM00890">
    <property type="entry name" value="EKR"/>
    <property type="match status" value="1"/>
</dbReference>
<dbReference type="Pfam" id="PF02775">
    <property type="entry name" value="TPP_enzyme_C"/>
    <property type="match status" value="1"/>
</dbReference>
<dbReference type="GO" id="GO:0022900">
    <property type="term" value="P:electron transport chain"/>
    <property type="evidence" value="ECO:0007669"/>
    <property type="project" value="InterPro"/>
</dbReference>
<dbReference type="PROSITE" id="PS51379">
    <property type="entry name" value="4FE4S_FER_2"/>
    <property type="match status" value="2"/>
</dbReference>
<gene>
    <name evidence="10" type="ORF">EZS28_009395</name>
</gene>
<dbReference type="InterPro" id="IPR017896">
    <property type="entry name" value="4Fe4S_Fe-S-bd"/>
</dbReference>
<dbReference type="InterPro" id="IPR033412">
    <property type="entry name" value="PFOR_II"/>
</dbReference>
<keyword evidence="7" id="KW-0411">Iron-sulfur</keyword>
<dbReference type="SUPFAM" id="SSF52922">
    <property type="entry name" value="TK C-terminal domain-like"/>
    <property type="match status" value="1"/>
</dbReference>
<dbReference type="InterPro" id="IPR011766">
    <property type="entry name" value="TPP_enzyme_TPP-bd"/>
</dbReference>
<evidence type="ECO:0000256" key="3">
    <source>
        <dbReference type="ARBA" id="ARBA00022723"/>
    </source>
</evidence>
<keyword evidence="10" id="KW-0670">Pyruvate</keyword>
<evidence type="ECO:0000313" key="10">
    <source>
        <dbReference type="EMBL" id="KAA6395081.1"/>
    </source>
</evidence>
<dbReference type="PANTHER" id="PTHR32154">
    <property type="entry name" value="PYRUVATE-FLAVODOXIN OXIDOREDUCTASE-RELATED"/>
    <property type="match status" value="1"/>
</dbReference>
<dbReference type="GO" id="GO:0016903">
    <property type="term" value="F:oxidoreductase activity, acting on the aldehyde or oxo group of donors"/>
    <property type="evidence" value="ECO:0007669"/>
    <property type="project" value="InterPro"/>
</dbReference>
<dbReference type="GO" id="GO:0005506">
    <property type="term" value="F:iron ion binding"/>
    <property type="evidence" value="ECO:0007669"/>
    <property type="project" value="InterPro"/>
</dbReference>
<dbReference type="InterPro" id="IPR019456">
    <property type="entry name" value="Pyrv-flavodox_OxRtase_EKR"/>
</dbReference>
<evidence type="ECO:0000256" key="2">
    <source>
        <dbReference type="ARBA" id="ARBA00022485"/>
    </source>
</evidence>
<dbReference type="PROSITE" id="PS00198">
    <property type="entry name" value="4FE4S_FER_1"/>
    <property type="match status" value="1"/>
</dbReference>
<dbReference type="SUPFAM" id="SSF54862">
    <property type="entry name" value="4Fe-4S ferredoxins"/>
    <property type="match status" value="1"/>
</dbReference>
<dbReference type="NCBIfam" id="TIGR02176">
    <property type="entry name" value="pyruv_ox_red"/>
    <property type="match status" value="1"/>
</dbReference>
<dbReference type="InterPro" id="IPR009014">
    <property type="entry name" value="Transketo_C/PFOR_II"/>
</dbReference>
<dbReference type="Pfam" id="PF17147">
    <property type="entry name" value="PFOR_II"/>
    <property type="match status" value="1"/>
</dbReference>
<dbReference type="OrthoDB" id="1856718at2759"/>
<comment type="caution">
    <text evidence="10">The sequence shown here is derived from an EMBL/GenBank/DDBJ whole genome shotgun (WGS) entry which is preliminary data.</text>
</comment>
<dbReference type="Pfam" id="PF10371">
    <property type="entry name" value="EKR"/>
    <property type="match status" value="1"/>
</dbReference>
<evidence type="ECO:0000259" key="9">
    <source>
        <dbReference type="PROSITE" id="PS51379"/>
    </source>
</evidence>
<dbReference type="PANTHER" id="PTHR32154:SF0">
    <property type="entry name" value="PYRUVATE-FLAVODOXIN OXIDOREDUCTASE-RELATED"/>
    <property type="match status" value="1"/>
</dbReference>
<keyword evidence="1" id="KW-0813">Transport</keyword>
<dbReference type="FunFam" id="3.40.920.10:FF:000001">
    <property type="entry name" value="Pyruvate:ferredoxin (Flavodoxin) oxidoreductase"/>
    <property type="match status" value="1"/>
</dbReference>
<evidence type="ECO:0000256" key="5">
    <source>
        <dbReference type="ARBA" id="ARBA00023002"/>
    </source>
</evidence>
<dbReference type="Pfam" id="PF12838">
    <property type="entry name" value="Fer4_7"/>
    <property type="match status" value="1"/>
</dbReference>
<dbReference type="GO" id="GO:0051539">
    <property type="term" value="F:4 iron, 4 sulfur cluster binding"/>
    <property type="evidence" value="ECO:0007669"/>
    <property type="project" value="UniProtKB-KW"/>
</dbReference>
<dbReference type="Gene3D" id="3.40.50.970">
    <property type="match status" value="2"/>
</dbReference>
<sequence>MTVNEKTLIKANMDGDEAAATSSYPFLECSFLYPITPATAAAEHVEAWAAQGRKNLFGNIPEMREMQAEGGVAGAMHGAAIVGTLGATYTCSQGLLLMIPNMYKMAYEMLPCVIHVASRLVAHHAMSLYCDYSDVFACRDTGFAMLASSDPQECLDLGTIAHLVSCKQQVSFLHFFDGLRTSHSIQKIELIPEQILRELFPWESVQKWKETKAMSTEHPTMRGCGQNDDIFWSCSEGTAPIFRNIPNQVNEMMRLFGDKVGRHYHIVDYYGASDAEDVVLIMGSGANTTIEVVQYLNQQTQSYKVGVLKLRLYRPFPSAEIVALIPPTCKRLCVLDRAKQVTAPGEPLYLELLAAINSEKPELFGQLRVLSCKVGVGGYNIYPNHILAVFQNMKSDKPLNRCSVGINDDISHNSLLIPPSFNATPSGTVQAKFFGLGADGTVGSCKEAIKLIGESTDLYTQGYFVFDAKKTGGFTFSHLRFGREAILSEYDIFQGDYIAVHHHSFLKKFNVTDALKDGSIFVLNCPWDTQADIEENVPAYVKKAIATNNAKFYYINAFSLAEKIGLKGHINMIMSVCFFSLAKVIPVEQAIELLKNSVRHMYSKKGDAVIKQNVDAIDSALQALHNYQYEKEQWIASSEERKSGIERDEQKNTSESGKEIDMSSGSQQFYDTICNPILRQEAHLMPVSALLPISRGIFPSGTSKYEKRSVAASVPLWDKDNCVQCNICSFVCPHAAIRPFIFDKVTDSSPDTFIGIGLNGAPKKDEDDKTKQWLFRIQVSPRDCLGCGLCVSECPKKCLKLRPFGLTDADEEDINWKFATSLPKERGIEVFPKKIKKVDEIESTSIIPNAKDTQFRQPLLEFNGACAGCTQPIHMKIITQMFGGELFIANAVGCSMIWGGYTPTSPYTTDSEGVGPVYATSLFEDNAEFGLGVSVGVRKRRSMLKSALHEYIALPSEKTTPSLKTVIQELLDNFEDLELSKEASRKVKKELNSLVSSRQEDIGPLSYIYHNRDLLANKIIWVNGGDGWAYDIDFHGLDHLLHSGEDVNIVIFDTEVYSNTGGQASKATPRGASAKLATNGKRGPKKDFGVYAMNSGVCYVASTCIGANRAQFIRSVSEAVAFKGPSVIITYCPCIAHNIKQGLVNGHEQQRLAVQGGYWPLYRFNPALISLGKNPLTLDIDPISTINEAGKVKLNQFLCNELRFNTPGRTTNAEILQQIQKDVEDKNRRLKKMLDVWAPSDI</sequence>
<protein>
    <submittedName>
        <fullName evidence="10">Pyruvate-ferrodoxin oxidoreductase</fullName>
    </submittedName>
</protein>
<dbReference type="Pfam" id="PF01855">
    <property type="entry name" value="POR_N"/>
    <property type="match status" value="1"/>
</dbReference>
<accession>A0A5J4WJP3</accession>
<keyword evidence="3" id="KW-0479">Metal-binding</keyword>
<feature type="region of interest" description="Disordered" evidence="8">
    <location>
        <begin position="639"/>
        <end position="664"/>
    </location>
</feature>
<dbReference type="SUPFAM" id="SSF53323">
    <property type="entry name" value="Pyruvate-ferredoxin oxidoreductase, PFOR, domain III"/>
    <property type="match status" value="1"/>
</dbReference>
<dbReference type="Gene3D" id="3.40.50.920">
    <property type="match status" value="1"/>
</dbReference>
<evidence type="ECO:0000256" key="1">
    <source>
        <dbReference type="ARBA" id="ARBA00022448"/>
    </source>
</evidence>
<evidence type="ECO:0000256" key="4">
    <source>
        <dbReference type="ARBA" id="ARBA00022982"/>
    </source>
</evidence>
<dbReference type="InterPro" id="IPR002880">
    <property type="entry name" value="Pyrv_Fd/Flavodoxin_OxRdtase_N"/>
</dbReference>
<dbReference type="FunFam" id="3.40.50.920:FF:000007">
    <property type="entry name" value="Pyruvate:ferredoxin (Flavodoxin) oxidoreductase"/>
    <property type="match status" value="1"/>
</dbReference>
<dbReference type="Pfam" id="PF01558">
    <property type="entry name" value="POR"/>
    <property type="match status" value="1"/>
</dbReference>
<keyword evidence="4" id="KW-0249">Electron transport</keyword>
<feature type="compositionally biased region" description="Basic and acidic residues" evidence="8">
    <location>
        <begin position="639"/>
        <end position="661"/>
    </location>
</feature>
<organism evidence="10 11">
    <name type="scientific">Streblomastix strix</name>
    <dbReference type="NCBI Taxonomy" id="222440"/>
    <lineage>
        <taxon>Eukaryota</taxon>
        <taxon>Metamonada</taxon>
        <taxon>Preaxostyla</taxon>
        <taxon>Oxymonadida</taxon>
        <taxon>Streblomastigidae</taxon>
        <taxon>Streblomastix</taxon>
    </lineage>
</organism>
<dbReference type="InterPro" id="IPR029061">
    <property type="entry name" value="THDP-binding"/>
</dbReference>
<dbReference type="GO" id="GO:0006979">
    <property type="term" value="P:response to oxidative stress"/>
    <property type="evidence" value="ECO:0007669"/>
    <property type="project" value="TreeGrafter"/>
</dbReference>
<dbReference type="SUPFAM" id="SSF52518">
    <property type="entry name" value="Thiamin diphosphate-binding fold (THDP-binding)"/>
    <property type="match status" value="2"/>
</dbReference>
<proteinExistence type="predicted"/>
<evidence type="ECO:0000313" key="11">
    <source>
        <dbReference type="Proteomes" id="UP000324800"/>
    </source>
</evidence>
<dbReference type="InterPro" id="IPR019752">
    <property type="entry name" value="Pyrv/ketoisovalerate_OxRed_cat"/>
</dbReference>
<dbReference type="GO" id="GO:0030976">
    <property type="term" value="F:thiamine pyrophosphate binding"/>
    <property type="evidence" value="ECO:0007669"/>
    <property type="project" value="InterPro"/>
</dbReference>
<keyword evidence="6" id="KW-0408">Iron</keyword>
<feature type="domain" description="4Fe-4S ferredoxin-type" evidence="9">
    <location>
        <begin position="775"/>
        <end position="804"/>
    </location>
</feature>
<dbReference type="Gene3D" id="3.30.70.20">
    <property type="match status" value="1"/>
</dbReference>
<reference evidence="10 11" key="1">
    <citation type="submission" date="2019-03" db="EMBL/GenBank/DDBJ databases">
        <title>Single cell metagenomics reveals metabolic interactions within the superorganism composed of flagellate Streblomastix strix and complex community of Bacteroidetes bacteria on its surface.</title>
        <authorList>
            <person name="Treitli S.C."/>
            <person name="Kolisko M."/>
            <person name="Husnik F."/>
            <person name="Keeling P."/>
            <person name="Hampl V."/>
        </authorList>
    </citation>
    <scope>NUCLEOTIDE SEQUENCE [LARGE SCALE GENOMIC DNA]</scope>
    <source>
        <strain evidence="10">ST1C</strain>
    </source>
</reference>
<feature type="domain" description="4Fe-4S ferredoxin-type" evidence="9">
    <location>
        <begin position="713"/>
        <end position="742"/>
    </location>
</feature>
<dbReference type="InterPro" id="IPR050722">
    <property type="entry name" value="Pyruvate:ferred/Flavod_OxRd"/>
</dbReference>
<dbReference type="Gene3D" id="3.40.920.10">
    <property type="entry name" value="Pyruvate-ferredoxin oxidoreductase, PFOR, domain III"/>
    <property type="match status" value="1"/>
</dbReference>
<evidence type="ECO:0000256" key="7">
    <source>
        <dbReference type="ARBA" id="ARBA00023014"/>
    </source>
</evidence>
<dbReference type="AlphaFoldDB" id="A0A5J4WJP3"/>
<keyword evidence="2" id="KW-0004">4Fe-4S</keyword>
<keyword evidence="5" id="KW-0560">Oxidoreductase</keyword>
<dbReference type="InterPro" id="IPR011895">
    <property type="entry name" value="Pyrv_flavodox_OxRed"/>
</dbReference>
<dbReference type="CDD" id="cd07034">
    <property type="entry name" value="TPP_PYR_PFOR_IOR-alpha_like"/>
    <property type="match status" value="1"/>
</dbReference>
<evidence type="ECO:0000256" key="8">
    <source>
        <dbReference type="SAM" id="MobiDB-lite"/>
    </source>
</evidence>
<dbReference type="Proteomes" id="UP000324800">
    <property type="component" value="Unassembled WGS sequence"/>
</dbReference>